<accession>A0A5K3FIS3</accession>
<proteinExistence type="predicted"/>
<dbReference type="AlphaFoldDB" id="A0A5K3FIS3"/>
<reference evidence="1" key="1">
    <citation type="submission" date="2019-11" db="UniProtKB">
        <authorList>
            <consortium name="WormBaseParasite"/>
        </authorList>
    </citation>
    <scope>IDENTIFICATION</scope>
</reference>
<evidence type="ECO:0000313" key="1">
    <source>
        <dbReference type="WBParaSite" id="MCU_008158-RA"/>
    </source>
</evidence>
<name>A0A5K3FIS3_MESCO</name>
<sequence>CVLQLVNSDIPFAERLKCGAQLCDILENTSIDDELKEEVPLIFVSIQKFLCETEIQFIKEAPLQRLRYISLEILQKIRNADYFRQHAISLLSLLFKHVEQDNEENVLLCIKIVIDVYKLYRPHFSSDVTNFLNFVHRVYRNVKNQMFNIFKQQEILELPTIHDLK</sequence>
<protein>
    <submittedName>
        <fullName evidence="1">FATC domain-containing protein</fullName>
    </submittedName>
</protein>
<organism evidence="1">
    <name type="scientific">Mesocestoides corti</name>
    <name type="common">Flatworm</name>
    <dbReference type="NCBI Taxonomy" id="53468"/>
    <lineage>
        <taxon>Eukaryota</taxon>
        <taxon>Metazoa</taxon>
        <taxon>Spiralia</taxon>
        <taxon>Lophotrochozoa</taxon>
        <taxon>Platyhelminthes</taxon>
        <taxon>Cestoda</taxon>
        <taxon>Eucestoda</taxon>
        <taxon>Cyclophyllidea</taxon>
        <taxon>Mesocestoididae</taxon>
        <taxon>Mesocestoides</taxon>
    </lineage>
</organism>
<dbReference type="WBParaSite" id="MCU_008158-RA">
    <property type="protein sequence ID" value="MCU_008158-RA"/>
    <property type="gene ID" value="MCU_008158"/>
</dbReference>